<proteinExistence type="predicted"/>
<evidence type="ECO:0000313" key="3">
    <source>
        <dbReference type="Proteomes" id="UP000250235"/>
    </source>
</evidence>
<dbReference type="AlphaFoldDB" id="A0A2Z7CL16"/>
<evidence type="ECO:0008006" key="4">
    <source>
        <dbReference type="Google" id="ProtNLM"/>
    </source>
</evidence>
<feature type="region of interest" description="Disordered" evidence="1">
    <location>
        <begin position="559"/>
        <end position="579"/>
    </location>
</feature>
<feature type="compositionally biased region" description="Polar residues" evidence="1">
    <location>
        <begin position="170"/>
        <end position="180"/>
    </location>
</feature>
<gene>
    <name evidence="2" type="ORF">F511_14414</name>
</gene>
<feature type="region of interest" description="Disordered" evidence="1">
    <location>
        <begin position="170"/>
        <end position="209"/>
    </location>
</feature>
<keyword evidence="3" id="KW-1185">Reference proteome</keyword>
<dbReference type="OrthoDB" id="733571at2759"/>
<name>A0A2Z7CL16_9LAMI</name>
<sequence length="579" mass="65973">MRGWLTRRAAERKFQVAVKPTKLEGFQVEDSGTETTRQKFVCIRINWKGEPDKFLPLIQRGSARKKEFSGEELWKKGNQIVWDDDRWSENTCCFSVGPQRFGHWEIVFDILRVEKMGSMAKTLAIAGSVSVDIAEIAWKLDKPCAERKFPVMFKIFIEIREPLESTTVVSGRSIESSNVGSGEISKGGRRRREPSQEVIDQDESDESTTFLAETTSWSNTIPKTQLDSCKKLGWFSWNRGMLSFKRARTEDGTLDKTTETCRTRESEDQQEESTTCAWEDREFISRDGKTKVKAGVFFASFDQRSDEANGETACAVLALVISHWLNLNKDRMPDRSEFESLIKQGSSEWRKLCENVDNVTHFPNKHFDLETVLLAGIRPVSVLHEKSFVGFFGADMFESLKGAMSFDEIWNEISCYSAVKEGIYIVSWNEHFFILKAEKKAYYIIDTLGERLFEGCNQAYMLKFDDSAVLTQIPVDKETANQPSTDNTHIEEVTETEKIICSGKDCCREFIKRFLAAIPSQELEEEEKTKGVSYFSLYQRLQIEFSYSCCSDSDTSSLSTFSSPNTSALSSFTNEGSNP</sequence>
<dbReference type="PANTHER" id="PTHR31182:SF17">
    <property type="entry name" value="EEIG1_EHBP1 PROTEIN AMINO-TERMINAL DOMAIN PROTEIN"/>
    <property type="match status" value="1"/>
</dbReference>
<accession>A0A2Z7CL16</accession>
<dbReference type="PANTHER" id="PTHR31182">
    <property type="entry name" value="C2 NT-TYPE DOMAIN-CONTAINING PROTEIN"/>
    <property type="match status" value="1"/>
</dbReference>
<dbReference type="EMBL" id="KQ995242">
    <property type="protein sequence ID" value="KZV47628.1"/>
    <property type="molecule type" value="Genomic_DNA"/>
</dbReference>
<feature type="compositionally biased region" description="Polar residues" evidence="1">
    <location>
        <begin position="564"/>
        <end position="579"/>
    </location>
</feature>
<evidence type="ECO:0000313" key="2">
    <source>
        <dbReference type="EMBL" id="KZV47628.1"/>
    </source>
</evidence>
<evidence type="ECO:0000256" key="1">
    <source>
        <dbReference type="SAM" id="MobiDB-lite"/>
    </source>
</evidence>
<reference evidence="2 3" key="1">
    <citation type="journal article" date="2015" name="Proc. Natl. Acad. Sci. U.S.A.">
        <title>The resurrection genome of Boea hygrometrica: A blueprint for survival of dehydration.</title>
        <authorList>
            <person name="Xiao L."/>
            <person name="Yang G."/>
            <person name="Zhang L."/>
            <person name="Yang X."/>
            <person name="Zhao S."/>
            <person name="Ji Z."/>
            <person name="Zhou Q."/>
            <person name="Hu M."/>
            <person name="Wang Y."/>
            <person name="Chen M."/>
            <person name="Xu Y."/>
            <person name="Jin H."/>
            <person name="Xiao X."/>
            <person name="Hu G."/>
            <person name="Bao F."/>
            <person name="Hu Y."/>
            <person name="Wan P."/>
            <person name="Li L."/>
            <person name="Deng X."/>
            <person name="Kuang T."/>
            <person name="Xiang C."/>
            <person name="Zhu J.K."/>
            <person name="Oliver M.J."/>
            <person name="He Y."/>
        </authorList>
    </citation>
    <scope>NUCLEOTIDE SEQUENCE [LARGE SCALE GENOMIC DNA]</scope>
    <source>
        <strain evidence="3">cv. XS01</strain>
    </source>
</reference>
<dbReference type="Proteomes" id="UP000250235">
    <property type="component" value="Unassembled WGS sequence"/>
</dbReference>
<protein>
    <recommendedName>
        <fullName evidence="4">C2 NT-type domain-containing protein</fullName>
    </recommendedName>
</protein>
<organism evidence="2 3">
    <name type="scientific">Dorcoceras hygrometricum</name>
    <dbReference type="NCBI Taxonomy" id="472368"/>
    <lineage>
        <taxon>Eukaryota</taxon>
        <taxon>Viridiplantae</taxon>
        <taxon>Streptophyta</taxon>
        <taxon>Embryophyta</taxon>
        <taxon>Tracheophyta</taxon>
        <taxon>Spermatophyta</taxon>
        <taxon>Magnoliopsida</taxon>
        <taxon>eudicotyledons</taxon>
        <taxon>Gunneridae</taxon>
        <taxon>Pentapetalae</taxon>
        <taxon>asterids</taxon>
        <taxon>lamiids</taxon>
        <taxon>Lamiales</taxon>
        <taxon>Gesneriaceae</taxon>
        <taxon>Didymocarpoideae</taxon>
        <taxon>Trichosporeae</taxon>
        <taxon>Loxocarpinae</taxon>
        <taxon>Dorcoceras</taxon>
    </lineage>
</organism>